<comment type="caution">
    <text evidence="2">The sequence shown here is derived from an EMBL/GenBank/DDBJ whole genome shotgun (WGS) entry which is preliminary data.</text>
</comment>
<dbReference type="AlphaFoldDB" id="A0AAD9KUQ6"/>
<sequence length="87" mass="9696">MLRPSTCYLIVSLVLSMGLFYQTDTYVIRRPSNMDGRRICGTQIYNTGFKICCNGTVRQVVIRRNPGDVYDPCSGPVVPHVIHCTAG</sequence>
<accession>A0AAD9KUQ6</accession>
<evidence type="ECO:0000313" key="2">
    <source>
        <dbReference type="EMBL" id="KAK2177771.1"/>
    </source>
</evidence>
<proteinExistence type="predicted"/>
<gene>
    <name evidence="2" type="ORF">NP493_580g00058</name>
</gene>
<dbReference type="EMBL" id="JAODUO010000580">
    <property type="protein sequence ID" value="KAK2177771.1"/>
    <property type="molecule type" value="Genomic_DNA"/>
</dbReference>
<keyword evidence="3" id="KW-1185">Reference proteome</keyword>
<protein>
    <submittedName>
        <fullName evidence="2">Uncharacterized protein</fullName>
    </submittedName>
</protein>
<organism evidence="2 3">
    <name type="scientific">Ridgeia piscesae</name>
    <name type="common">Tubeworm</name>
    <dbReference type="NCBI Taxonomy" id="27915"/>
    <lineage>
        <taxon>Eukaryota</taxon>
        <taxon>Metazoa</taxon>
        <taxon>Spiralia</taxon>
        <taxon>Lophotrochozoa</taxon>
        <taxon>Annelida</taxon>
        <taxon>Polychaeta</taxon>
        <taxon>Sedentaria</taxon>
        <taxon>Canalipalpata</taxon>
        <taxon>Sabellida</taxon>
        <taxon>Siboglinidae</taxon>
        <taxon>Ridgeia</taxon>
    </lineage>
</organism>
<dbReference type="Proteomes" id="UP001209878">
    <property type="component" value="Unassembled WGS sequence"/>
</dbReference>
<feature type="chain" id="PRO_5042065257" evidence="1">
    <location>
        <begin position="26"/>
        <end position="87"/>
    </location>
</feature>
<reference evidence="2" key="1">
    <citation type="journal article" date="2023" name="Mol. Biol. Evol.">
        <title>Third-Generation Sequencing Reveals the Adaptive Role of the Epigenome in Three Deep-Sea Polychaetes.</title>
        <authorList>
            <person name="Perez M."/>
            <person name="Aroh O."/>
            <person name="Sun Y."/>
            <person name="Lan Y."/>
            <person name="Juniper S.K."/>
            <person name="Young C.R."/>
            <person name="Angers B."/>
            <person name="Qian P.Y."/>
        </authorList>
    </citation>
    <scope>NUCLEOTIDE SEQUENCE</scope>
    <source>
        <strain evidence="2">R07B-5</strain>
    </source>
</reference>
<evidence type="ECO:0000256" key="1">
    <source>
        <dbReference type="SAM" id="SignalP"/>
    </source>
</evidence>
<name>A0AAD9KUQ6_RIDPI</name>
<evidence type="ECO:0000313" key="3">
    <source>
        <dbReference type="Proteomes" id="UP001209878"/>
    </source>
</evidence>
<feature type="signal peptide" evidence="1">
    <location>
        <begin position="1"/>
        <end position="25"/>
    </location>
</feature>
<keyword evidence="1" id="KW-0732">Signal</keyword>